<keyword evidence="2 6" id="KW-0349">Heme</keyword>
<sequence length="140" mass="14835">MRIFVFAIAAGFLSTVSASAQDAAAGEKVFAQCKACHQVGETAKNAVGPLLNGLFGRKSGTIDGFNYSPANKNSGITWDEATFREYIKDPKAKIPGTKMIFTGLKNPQQVEDIIAYLKQFDSSGKKAEVASGGAKLAKAQ</sequence>
<dbReference type="PRINTS" id="PR00604">
    <property type="entry name" value="CYTCHRMECIAB"/>
</dbReference>
<evidence type="ECO:0000256" key="7">
    <source>
        <dbReference type="SAM" id="SignalP"/>
    </source>
</evidence>
<dbReference type="FunFam" id="1.10.760.10:FF:000001">
    <property type="entry name" value="Cytochrome c iso-1"/>
    <property type="match status" value="1"/>
</dbReference>
<dbReference type="GO" id="GO:0046872">
    <property type="term" value="F:metal ion binding"/>
    <property type="evidence" value="ECO:0007669"/>
    <property type="project" value="UniProtKB-KW"/>
</dbReference>
<feature type="chain" id="PRO_5032798843" evidence="7">
    <location>
        <begin position="21"/>
        <end position="140"/>
    </location>
</feature>
<reference evidence="9 10" key="1">
    <citation type="submission" date="2020-08" db="EMBL/GenBank/DDBJ databases">
        <title>Genomic Encyclopedia of Type Strains, Phase IV (KMG-IV): sequencing the most valuable type-strain genomes for metagenomic binning, comparative biology and taxonomic classification.</title>
        <authorList>
            <person name="Goeker M."/>
        </authorList>
    </citation>
    <scope>NUCLEOTIDE SEQUENCE [LARGE SCALE GENOMIC DNA]</scope>
    <source>
        <strain evidence="9 10">DSM 17498</strain>
    </source>
</reference>
<evidence type="ECO:0000313" key="10">
    <source>
        <dbReference type="Proteomes" id="UP000521227"/>
    </source>
</evidence>
<keyword evidence="1" id="KW-0813">Transport</keyword>
<dbReference type="Proteomes" id="UP000521227">
    <property type="component" value="Unassembled WGS sequence"/>
</dbReference>
<dbReference type="AlphaFoldDB" id="A0A840MPT3"/>
<keyword evidence="4" id="KW-0249">Electron transport</keyword>
<dbReference type="Pfam" id="PF00034">
    <property type="entry name" value="Cytochrom_C"/>
    <property type="match status" value="1"/>
</dbReference>
<proteinExistence type="predicted"/>
<dbReference type="PROSITE" id="PS51007">
    <property type="entry name" value="CYTC"/>
    <property type="match status" value="1"/>
</dbReference>
<dbReference type="EMBL" id="JACHIJ010000001">
    <property type="protein sequence ID" value="MBB5050479.1"/>
    <property type="molecule type" value="Genomic_DNA"/>
</dbReference>
<dbReference type="InterPro" id="IPR036909">
    <property type="entry name" value="Cyt_c-like_dom_sf"/>
</dbReference>
<protein>
    <submittedName>
        <fullName evidence="9">Cytochrome c</fullName>
    </submittedName>
</protein>
<accession>A0A840MPT3</accession>
<dbReference type="InterPro" id="IPR002327">
    <property type="entry name" value="Cyt_c_1A/1B"/>
</dbReference>
<dbReference type="RefSeq" id="WP_184082301.1">
    <property type="nucleotide sequence ID" value="NZ_JACHIJ010000001.1"/>
</dbReference>
<evidence type="ECO:0000259" key="8">
    <source>
        <dbReference type="PROSITE" id="PS51007"/>
    </source>
</evidence>
<evidence type="ECO:0000256" key="4">
    <source>
        <dbReference type="ARBA" id="ARBA00022982"/>
    </source>
</evidence>
<evidence type="ECO:0000256" key="3">
    <source>
        <dbReference type="ARBA" id="ARBA00022723"/>
    </source>
</evidence>
<dbReference type="GO" id="GO:0009055">
    <property type="term" value="F:electron transfer activity"/>
    <property type="evidence" value="ECO:0007669"/>
    <property type="project" value="InterPro"/>
</dbReference>
<keyword evidence="5 6" id="KW-0408">Iron</keyword>
<feature type="domain" description="Cytochrome c" evidence="8">
    <location>
        <begin position="21"/>
        <end position="121"/>
    </location>
</feature>
<evidence type="ECO:0000256" key="2">
    <source>
        <dbReference type="ARBA" id="ARBA00022617"/>
    </source>
</evidence>
<dbReference type="GO" id="GO:0020037">
    <property type="term" value="F:heme binding"/>
    <property type="evidence" value="ECO:0007669"/>
    <property type="project" value="InterPro"/>
</dbReference>
<evidence type="ECO:0000313" key="9">
    <source>
        <dbReference type="EMBL" id="MBB5050479.1"/>
    </source>
</evidence>
<dbReference type="SUPFAM" id="SSF46626">
    <property type="entry name" value="Cytochrome c"/>
    <property type="match status" value="1"/>
</dbReference>
<keyword evidence="3 6" id="KW-0479">Metal-binding</keyword>
<comment type="caution">
    <text evidence="9">The sequence shown here is derived from an EMBL/GenBank/DDBJ whole genome shotgun (WGS) entry which is preliminary data.</text>
</comment>
<feature type="signal peptide" evidence="7">
    <location>
        <begin position="1"/>
        <end position="20"/>
    </location>
</feature>
<name>A0A840MPT3_9BRAD</name>
<evidence type="ECO:0000256" key="6">
    <source>
        <dbReference type="PROSITE-ProRule" id="PRU00433"/>
    </source>
</evidence>
<organism evidence="9 10">
    <name type="scientific">Afipia massiliensis</name>
    <dbReference type="NCBI Taxonomy" id="211460"/>
    <lineage>
        <taxon>Bacteria</taxon>
        <taxon>Pseudomonadati</taxon>
        <taxon>Pseudomonadota</taxon>
        <taxon>Alphaproteobacteria</taxon>
        <taxon>Hyphomicrobiales</taxon>
        <taxon>Nitrobacteraceae</taxon>
        <taxon>Afipia</taxon>
    </lineage>
</organism>
<keyword evidence="7" id="KW-0732">Signal</keyword>
<dbReference type="PANTHER" id="PTHR11961">
    <property type="entry name" value="CYTOCHROME C"/>
    <property type="match status" value="1"/>
</dbReference>
<dbReference type="InterPro" id="IPR009056">
    <property type="entry name" value="Cyt_c-like_dom"/>
</dbReference>
<gene>
    <name evidence="9" type="ORF">HNQ36_000427</name>
</gene>
<dbReference type="Gene3D" id="1.10.760.10">
    <property type="entry name" value="Cytochrome c-like domain"/>
    <property type="match status" value="1"/>
</dbReference>
<evidence type="ECO:0000256" key="5">
    <source>
        <dbReference type="ARBA" id="ARBA00023004"/>
    </source>
</evidence>
<evidence type="ECO:0000256" key="1">
    <source>
        <dbReference type="ARBA" id="ARBA00022448"/>
    </source>
</evidence>